<feature type="region of interest" description="Disordered" evidence="1">
    <location>
        <begin position="231"/>
        <end position="263"/>
    </location>
</feature>
<feature type="transmembrane region" description="Helical" evidence="2">
    <location>
        <begin position="187"/>
        <end position="209"/>
    </location>
</feature>
<sequence length="263" mass="27614">MPVVTNLVEAVYVSVASALSALLSFIPALIGALIILLIGWVLAGILARLVRGLLERIGFERAAERIGVTGFLGRTGWRRPSASQLLGELVKWFIRLIFLEAAATAVHLTAVTDIINRLVLFIPNLIVALVLLMVGALVARLVAGVVRGAAAEAGFGNPELLGRLAQVTILGFAVIVAVNQIGIASSIVNTLFTALVGALALAFGLAFGLGGREIAGRIWAQWYQIGQEMGPRLQAPRRPSPPAARSASTAEQGPGPDSFEGRT</sequence>
<keyword evidence="2" id="KW-0812">Transmembrane</keyword>
<keyword evidence="4" id="KW-1185">Reference proteome</keyword>
<accession>A0A934K5S7</accession>
<feature type="transmembrane region" description="Helical" evidence="2">
    <location>
        <begin position="20"/>
        <end position="47"/>
    </location>
</feature>
<feature type="transmembrane region" description="Helical" evidence="2">
    <location>
        <begin position="118"/>
        <end position="139"/>
    </location>
</feature>
<reference evidence="3" key="1">
    <citation type="submission" date="2020-10" db="EMBL/GenBank/DDBJ databases">
        <title>Ca. Dormibacterota MAGs.</title>
        <authorList>
            <person name="Montgomery K."/>
        </authorList>
    </citation>
    <scope>NUCLEOTIDE SEQUENCE [LARGE SCALE GENOMIC DNA]</scope>
    <source>
        <strain evidence="3">SC8812_S17_10</strain>
    </source>
</reference>
<keyword evidence="2" id="KW-0472">Membrane</keyword>
<dbReference type="Gene3D" id="1.10.287.1260">
    <property type="match status" value="1"/>
</dbReference>
<evidence type="ECO:0000313" key="4">
    <source>
        <dbReference type="Proteomes" id="UP000612893"/>
    </source>
</evidence>
<protein>
    <submittedName>
        <fullName evidence="3">Small-conductance mechanosensitive ion channel</fullName>
    </submittedName>
</protein>
<comment type="caution">
    <text evidence="3">The sequence shown here is derived from an EMBL/GenBank/DDBJ whole genome shotgun (WGS) entry which is preliminary data.</text>
</comment>
<evidence type="ECO:0000256" key="1">
    <source>
        <dbReference type="SAM" id="MobiDB-lite"/>
    </source>
</evidence>
<dbReference type="InterPro" id="IPR008910">
    <property type="entry name" value="MSC_TM_helix"/>
</dbReference>
<dbReference type="EMBL" id="JAEKNR010000028">
    <property type="protein sequence ID" value="MBJ7596911.1"/>
    <property type="molecule type" value="Genomic_DNA"/>
</dbReference>
<gene>
    <name evidence="3" type="ORF">JF922_02330</name>
</gene>
<name>A0A934K5S7_9BACT</name>
<keyword evidence="2" id="KW-1133">Transmembrane helix</keyword>
<dbReference type="Proteomes" id="UP000612893">
    <property type="component" value="Unassembled WGS sequence"/>
</dbReference>
<dbReference type="RefSeq" id="WP_338198742.1">
    <property type="nucleotide sequence ID" value="NZ_JAEKNR010000028.1"/>
</dbReference>
<evidence type="ECO:0000256" key="2">
    <source>
        <dbReference type="SAM" id="Phobius"/>
    </source>
</evidence>
<feature type="transmembrane region" description="Helical" evidence="2">
    <location>
        <begin position="160"/>
        <end position="181"/>
    </location>
</feature>
<dbReference type="Pfam" id="PF05552">
    <property type="entry name" value="MS_channel_1st_1"/>
    <property type="match status" value="2"/>
</dbReference>
<evidence type="ECO:0000313" key="3">
    <source>
        <dbReference type="EMBL" id="MBJ7596911.1"/>
    </source>
</evidence>
<organism evidence="3 4">
    <name type="scientific">Candidatus Nephthysia bennettiae</name>
    <dbReference type="NCBI Taxonomy" id="3127016"/>
    <lineage>
        <taxon>Bacteria</taxon>
        <taxon>Bacillati</taxon>
        <taxon>Candidatus Dormiibacterota</taxon>
        <taxon>Candidatus Dormibacteria</taxon>
        <taxon>Candidatus Dormibacterales</taxon>
        <taxon>Candidatus Dormibacteraceae</taxon>
        <taxon>Candidatus Nephthysia</taxon>
    </lineage>
</organism>
<proteinExistence type="predicted"/>
<feature type="transmembrane region" description="Helical" evidence="2">
    <location>
        <begin position="92"/>
        <end position="112"/>
    </location>
</feature>
<dbReference type="AlphaFoldDB" id="A0A934K5S7"/>